<accession>A0A9P4VSM0</accession>
<feature type="domain" description="NAD-dependent epimerase/dehydratase" evidence="3">
    <location>
        <begin position="11"/>
        <end position="270"/>
    </location>
</feature>
<dbReference type="InterPro" id="IPR050425">
    <property type="entry name" value="NAD(P)_dehydrat-like"/>
</dbReference>
<protein>
    <submittedName>
        <fullName evidence="4">NAD(P)-binding protein</fullName>
    </submittedName>
</protein>
<dbReference type="Gene3D" id="3.40.50.720">
    <property type="entry name" value="NAD(P)-binding Rossmann-like Domain"/>
    <property type="match status" value="1"/>
</dbReference>
<sequence length="350" mass="37740">MALPKSNGKLVLITGVNGYIAAQTARAFLEAGYSVRGTVRSHGSSKDLLDVLKRFAEDGRLEIVEVKDITLPGAFDEAVKGVHAIGHMASPVSMSFTDPEPVIKAAVGGTKSILASAKSKAGPQLKSVVVTSSIVAIRSLKKPPYTLTESDWNTFSEGEVSRLGSAAPGPQIYSASKTAAERAFWEFKDVERPTFDMSAINPVFVIGPALKAPSSPDKIGETPKPIWYTLTGQEIPPPFGGTSTFVDVRDVSRLMVFAVQYPEITSGERYIACGGLAGEQAQRDILRAQYPDRHHIIKIGEPGKGYRADYRFPEGVVSIDNSKAVKATGQDWIPYDQSVIDTAKSFEHLL</sequence>
<comment type="caution">
    <text evidence="4">The sequence shown here is derived from an EMBL/GenBank/DDBJ whole genome shotgun (WGS) entry which is preliminary data.</text>
</comment>
<dbReference type="AlphaFoldDB" id="A0A9P4VSM0"/>
<proteinExistence type="inferred from homology"/>
<organism evidence="4 5">
    <name type="scientific">Patellaria atrata CBS 101060</name>
    <dbReference type="NCBI Taxonomy" id="1346257"/>
    <lineage>
        <taxon>Eukaryota</taxon>
        <taxon>Fungi</taxon>
        <taxon>Dikarya</taxon>
        <taxon>Ascomycota</taxon>
        <taxon>Pezizomycotina</taxon>
        <taxon>Dothideomycetes</taxon>
        <taxon>Dothideomycetes incertae sedis</taxon>
        <taxon>Patellariales</taxon>
        <taxon>Patellariaceae</taxon>
        <taxon>Patellaria</taxon>
    </lineage>
</organism>
<evidence type="ECO:0000313" key="5">
    <source>
        <dbReference type="Proteomes" id="UP000799429"/>
    </source>
</evidence>
<dbReference type="PANTHER" id="PTHR10366:SF564">
    <property type="entry name" value="STEROL-4-ALPHA-CARBOXYLATE 3-DEHYDROGENASE, DECARBOXYLATING"/>
    <property type="match status" value="1"/>
</dbReference>
<dbReference type="Pfam" id="PF01370">
    <property type="entry name" value="Epimerase"/>
    <property type="match status" value="1"/>
</dbReference>
<dbReference type="SUPFAM" id="SSF51735">
    <property type="entry name" value="NAD(P)-binding Rossmann-fold domains"/>
    <property type="match status" value="1"/>
</dbReference>
<reference evidence="4" key="1">
    <citation type="journal article" date="2020" name="Stud. Mycol.">
        <title>101 Dothideomycetes genomes: a test case for predicting lifestyles and emergence of pathogens.</title>
        <authorList>
            <person name="Haridas S."/>
            <person name="Albert R."/>
            <person name="Binder M."/>
            <person name="Bloem J."/>
            <person name="Labutti K."/>
            <person name="Salamov A."/>
            <person name="Andreopoulos B."/>
            <person name="Baker S."/>
            <person name="Barry K."/>
            <person name="Bills G."/>
            <person name="Bluhm B."/>
            <person name="Cannon C."/>
            <person name="Castanera R."/>
            <person name="Culley D."/>
            <person name="Daum C."/>
            <person name="Ezra D."/>
            <person name="Gonzalez J."/>
            <person name="Henrissat B."/>
            <person name="Kuo A."/>
            <person name="Liang C."/>
            <person name="Lipzen A."/>
            <person name="Lutzoni F."/>
            <person name="Magnuson J."/>
            <person name="Mondo S."/>
            <person name="Nolan M."/>
            <person name="Ohm R."/>
            <person name="Pangilinan J."/>
            <person name="Park H.-J."/>
            <person name="Ramirez L."/>
            <person name="Alfaro M."/>
            <person name="Sun H."/>
            <person name="Tritt A."/>
            <person name="Yoshinaga Y."/>
            <person name="Zwiers L.-H."/>
            <person name="Turgeon B."/>
            <person name="Goodwin S."/>
            <person name="Spatafora J."/>
            <person name="Crous P."/>
            <person name="Grigoriev I."/>
        </authorList>
    </citation>
    <scope>NUCLEOTIDE SEQUENCE</scope>
    <source>
        <strain evidence="4">CBS 101060</strain>
    </source>
</reference>
<dbReference type="PANTHER" id="PTHR10366">
    <property type="entry name" value="NAD DEPENDENT EPIMERASE/DEHYDRATASE"/>
    <property type="match status" value="1"/>
</dbReference>
<keyword evidence="1" id="KW-0560">Oxidoreductase</keyword>
<dbReference type="OrthoDB" id="2735536at2759"/>
<evidence type="ECO:0000256" key="1">
    <source>
        <dbReference type="ARBA" id="ARBA00023002"/>
    </source>
</evidence>
<dbReference type="InterPro" id="IPR036291">
    <property type="entry name" value="NAD(P)-bd_dom_sf"/>
</dbReference>
<comment type="similarity">
    <text evidence="2">Belongs to the NAD(P)-dependent epimerase/dehydratase family. Dihydroflavonol-4-reductase subfamily.</text>
</comment>
<evidence type="ECO:0000256" key="2">
    <source>
        <dbReference type="ARBA" id="ARBA00023445"/>
    </source>
</evidence>
<dbReference type="InterPro" id="IPR001509">
    <property type="entry name" value="Epimerase_deHydtase"/>
</dbReference>
<gene>
    <name evidence="4" type="ORF">M501DRAFT_1016784</name>
</gene>
<keyword evidence="5" id="KW-1185">Reference proteome</keyword>
<dbReference type="Proteomes" id="UP000799429">
    <property type="component" value="Unassembled WGS sequence"/>
</dbReference>
<dbReference type="EMBL" id="MU006096">
    <property type="protein sequence ID" value="KAF2838694.1"/>
    <property type="molecule type" value="Genomic_DNA"/>
</dbReference>
<evidence type="ECO:0000259" key="3">
    <source>
        <dbReference type="Pfam" id="PF01370"/>
    </source>
</evidence>
<name>A0A9P4VSM0_9PEZI</name>
<dbReference type="GO" id="GO:0016616">
    <property type="term" value="F:oxidoreductase activity, acting on the CH-OH group of donors, NAD or NADP as acceptor"/>
    <property type="evidence" value="ECO:0007669"/>
    <property type="project" value="TreeGrafter"/>
</dbReference>
<evidence type="ECO:0000313" key="4">
    <source>
        <dbReference type="EMBL" id="KAF2838694.1"/>
    </source>
</evidence>